<dbReference type="AlphaFoldDB" id="A0A016V872"/>
<sequence length="95" mass="10816">MKLFCLSLYSFASSLASFLAILATYGDIDGGNLLNCAMDHEARHCGTRQHAVVRKRLRLWGFRFHVSAVDHCLPFEKQKLKKRHVISGEENINEP</sequence>
<keyword evidence="1" id="KW-0732">Signal</keyword>
<gene>
    <name evidence="2" type="primary">Acey_s0015.g2746</name>
    <name evidence="2" type="ORF">Y032_0015g2746</name>
</gene>
<keyword evidence="3" id="KW-1185">Reference proteome</keyword>
<reference evidence="3" key="1">
    <citation type="journal article" date="2015" name="Nat. Genet.">
        <title>The genome and transcriptome of the zoonotic hookworm Ancylostoma ceylanicum identify infection-specific gene families.</title>
        <authorList>
            <person name="Schwarz E.M."/>
            <person name="Hu Y."/>
            <person name="Antoshechkin I."/>
            <person name="Miller M.M."/>
            <person name="Sternberg P.W."/>
            <person name="Aroian R.V."/>
        </authorList>
    </citation>
    <scope>NUCLEOTIDE SEQUENCE</scope>
    <source>
        <strain evidence="3">HY135</strain>
    </source>
</reference>
<proteinExistence type="predicted"/>
<dbReference type="Proteomes" id="UP000024635">
    <property type="component" value="Unassembled WGS sequence"/>
</dbReference>
<evidence type="ECO:0000313" key="2">
    <source>
        <dbReference type="EMBL" id="EYC23615.1"/>
    </source>
</evidence>
<feature type="signal peptide" evidence="1">
    <location>
        <begin position="1"/>
        <end position="30"/>
    </location>
</feature>
<protein>
    <recommendedName>
        <fullName evidence="4">Secreted protein</fullName>
    </recommendedName>
</protein>
<feature type="chain" id="PRO_5001489778" description="Secreted protein" evidence="1">
    <location>
        <begin position="31"/>
        <end position="95"/>
    </location>
</feature>
<accession>A0A016V872</accession>
<evidence type="ECO:0008006" key="4">
    <source>
        <dbReference type="Google" id="ProtNLM"/>
    </source>
</evidence>
<dbReference type="EMBL" id="JARK01001351">
    <property type="protein sequence ID" value="EYC23615.1"/>
    <property type="molecule type" value="Genomic_DNA"/>
</dbReference>
<organism evidence="2 3">
    <name type="scientific">Ancylostoma ceylanicum</name>
    <dbReference type="NCBI Taxonomy" id="53326"/>
    <lineage>
        <taxon>Eukaryota</taxon>
        <taxon>Metazoa</taxon>
        <taxon>Ecdysozoa</taxon>
        <taxon>Nematoda</taxon>
        <taxon>Chromadorea</taxon>
        <taxon>Rhabditida</taxon>
        <taxon>Rhabditina</taxon>
        <taxon>Rhabditomorpha</taxon>
        <taxon>Strongyloidea</taxon>
        <taxon>Ancylostomatidae</taxon>
        <taxon>Ancylostomatinae</taxon>
        <taxon>Ancylostoma</taxon>
    </lineage>
</organism>
<evidence type="ECO:0000313" key="3">
    <source>
        <dbReference type="Proteomes" id="UP000024635"/>
    </source>
</evidence>
<evidence type="ECO:0000256" key="1">
    <source>
        <dbReference type="SAM" id="SignalP"/>
    </source>
</evidence>
<comment type="caution">
    <text evidence="2">The sequence shown here is derived from an EMBL/GenBank/DDBJ whole genome shotgun (WGS) entry which is preliminary data.</text>
</comment>
<name>A0A016V872_9BILA</name>